<proteinExistence type="predicted"/>
<evidence type="ECO:0000313" key="2">
    <source>
        <dbReference type="Proteomes" id="UP000319296"/>
    </source>
</evidence>
<dbReference type="Proteomes" id="UP000319296">
    <property type="component" value="Unassembled WGS sequence"/>
</dbReference>
<comment type="caution">
    <text evidence="1">The sequence shown here is derived from an EMBL/GenBank/DDBJ whole genome shotgun (WGS) entry which is preliminary data.</text>
</comment>
<gene>
    <name evidence="1" type="ORF">EVG15_10640</name>
</gene>
<sequence>MSENIRLRGKYYYYDMMIDGIRYKGTTKTTDINLAEKIASTIKSDILRQKHDLPIVVKYNDKIFSEVWEEYMNSLTNSVCVNPV</sequence>
<organism evidence="1 2">
    <name type="scientific">Candidatus Acididesulfobacter diazotrophicus</name>
    <dbReference type="NCBI Taxonomy" id="2597226"/>
    <lineage>
        <taxon>Bacteria</taxon>
        <taxon>Deltaproteobacteria</taxon>
        <taxon>Candidatus Acidulodesulfobacterales</taxon>
        <taxon>Candidatus Acididesulfobacter</taxon>
    </lineage>
</organism>
<evidence type="ECO:0000313" key="1">
    <source>
        <dbReference type="EMBL" id="RZD17544.1"/>
    </source>
</evidence>
<reference evidence="1 2" key="1">
    <citation type="journal article" date="2019" name="ISME J.">
        <title>Insights into ecological role of a new deltaproteobacterial order Candidatus Acidulodesulfobacterales by metagenomics and metatranscriptomics.</title>
        <authorList>
            <person name="Tan S."/>
            <person name="Liu J."/>
            <person name="Fang Y."/>
            <person name="Hedlund B.P."/>
            <person name="Lian Z.H."/>
            <person name="Huang L.Y."/>
            <person name="Li J.T."/>
            <person name="Huang L.N."/>
            <person name="Li W.J."/>
            <person name="Jiang H.C."/>
            <person name="Dong H.L."/>
            <person name="Shu W.S."/>
        </authorList>
    </citation>
    <scope>NUCLEOTIDE SEQUENCE [LARGE SCALE GENOMIC DNA]</scope>
    <source>
        <strain evidence="1">AP1</strain>
    </source>
</reference>
<accession>A0A519BJV2</accession>
<name>A0A519BJV2_9DELT</name>
<dbReference type="EMBL" id="SGBB01000034">
    <property type="protein sequence ID" value="RZD17544.1"/>
    <property type="molecule type" value="Genomic_DNA"/>
</dbReference>
<dbReference type="AlphaFoldDB" id="A0A519BJV2"/>
<protein>
    <submittedName>
        <fullName evidence="1">Uncharacterized protein</fullName>
    </submittedName>
</protein>